<proteinExistence type="inferred from homology"/>
<dbReference type="Gene3D" id="3.30.590.20">
    <property type="match status" value="1"/>
</dbReference>
<evidence type="ECO:0000313" key="6">
    <source>
        <dbReference type="EMBL" id="WAL61823.1"/>
    </source>
</evidence>
<dbReference type="AlphaFoldDB" id="A0A9E8ZID2"/>
<keyword evidence="7" id="KW-1185">Reference proteome</keyword>
<dbReference type="PANTHER" id="PTHR36510">
    <property type="entry name" value="GLUTAMATE--CYSTEINE LIGASE 2-RELATED"/>
    <property type="match status" value="1"/>
</dbReference>
<dbReference type="RefSeq" id="WP_268611872.1">
    <property type="nucleotide sequence ID" value="NZ_CP113797.1"/>
</dbReference>
<dbReference type="InterPro" id="IPR006336">
    <property type="entry name" value="GCS2"/>
</dbReference>
<gene>
    <name evidence="6" type="ORF">OXH18_07530</name>
</gene>
<comment type="function">
    <text evidence="5">ATP-dependent carboxylate-amine ligase which exhibits weak glutamate--cysteine ligase activity.</text>
</comment>
<dbReference type="NCBIfam" id="TIGR02050">
    <property type="entry name" value="gshA_cyan_rel"/>
    <property type="match status" value="1"/>
</dbReference>
<sequence>MSLPEESFTIGVEEEYQIIDPANRELCSRVQQILPLARQILGEAVQPEAQRSQIEIATPICQSLSDVRTALTELRREVILAAAKDGNRIAAAGTHPFSHWQRQQITPKKRYQDLLQDYQQLTRELVIFGCHVHVGLRDREAAIRVMNRARVWLAPLLALSANSPFWLGDETGYASYRTEIWSRWPVAGPPTIFESLAAYHALVESLVQTGSVEDATKIYWDVRLSQRFETIEFRVTDVCMTIDEAVMVAGLVRALVRTCYEQALQDIAFPTSRPELLRAAHWRAARYGLSADLIDLETERAIPAPQLIEKLLDFVRPALESQGEWHEISSLVAATLQHGNGATRQRQIYQQAGRFEEVVDFIIAETAQGIEMPPLGLEQAQV</sequence>
<dbReference type="Pfam" id="PF04107">
    <property type="entry name" value="GCS2"/>
    <property type="match status" value="1"/>
</dbReference>
<dbReference type="SUPFAM" id="SSF55931">
    <property type="entry name" value="Glutamine synthetase/guanido kinase"/>
    <property type="match status" value="1"/>
</dbReference>
<dbReference type="EMBL" id="CP113797">
    <property type="protein sequence ID" value="WAL61823.1"/>
    <property type="molecule type" value="Genomic_DNA"/>
</dbReference>
<keyword evidence="1 5" id="KW-0436">Ligase</keyword>
<keyword evidence="3 5" id="KW-0067">ATP-binding</keyword>
<dbReference type="InterPro" id="IPR050141">
    <property type="entry name" value="GCL_type2/YbdK_subfam"/>
</dbReference>
<dbReference type="InterPro" id="IPR011793">
    <property type="entry name" value="YbdK"/>
</dbReference>
<organism evidence="6 7">
    <name type="scientific">Thermocoleostomius sinensis A174</name>
    <dbReference type="NCBI Taxonomy" id="2016057"/>
    <lineage>
        <taxon>Bacteria</taxon>
        <taxon>Bacillati</taxon>
        <taxon>Cyanobacteriota</taxon>
        <taxon>Cyanophyceae</taxon>
        <taxon>Oculatellales</taxon>
        <taxon>Oculatellaceae</taxon>
        <taxon>Thermocoleostomius</taxon>
    </lineage>
</organism>
<keyword evidence="2 5" id="KW-0547">Nucleotide-binding</keyword>
<evidence type="ECO:0000256" key="4">
    <source>
        <dbReference type="ARBA" id="ARBA00048819"/>
    </source>
</evidence>
<dbReference type="HAMAP" id="MF_01609">
    <property type="entry name" value="Glu_cys_ligase_2"/>
    <property type="match status" value="1"/>
</dbReference>
<name>A0A9E8ZID2_9CYAN</name>
<evidence type="ECO:0000256" key="1">
    <source>
        <dbReference type="ARBA" id="ARBA00022598"/>
    </source>
</evidence>
<evidence type="ECO:0000256" key="3">
    <source>
        <dbReference type="ARBA" id="ARBA00022840"/>
    </source>
</evidence>
<evidence type="ECO:0000313" key="7">
    <source>
        <dbReference type="Proteomes" id="UP001163152"/>
    </source>
</evidence>
<dbReference type="GO" id="GO:0004357">
    <property type="term" value="F:glutamate-cysteine ligase activity"/>
    <property type="evidence" value="ECO:0007669"/>
    <property type="project" value="UniProtKB-EC"/>
</dbReference>
<dbReference type="NCBIfam" id="NF010041">
    <property type="entry name" value="PRK13517.1-1"/>
    <property type="match status" value="1"/>
</dbReference>
<comment type="similarity">
    <text evidence="5">Belongs to the glutamate--cysteine ligase type 2 family. YbdK subfamily.</text>
</comment>
<reference evidence="6" key="1">
    <citation type="submission" date="2022-12" db="EMBL/GenBank/DDBJ databases">
        <title>Polyphasic identification of a Novel Hot-Spring Cyanobacterium Ocullathermofonsia sinensis gen nov. sp. nov. and Genomic Insights on its Adaptations to the Thermal Habitat.</title>
        <authorList>
            <person name="Daroch M."/>
            <person name="Tang J."/>
            <person name="Jiang Y."/>
        </authorList>
    </citation>
    <scope>NUCLEOTIDE SEQUENCE</scope>
    <source>
        <strain evidence="6">PKUAC-SCTA174</strain>
    </source>
</reference>
<dbReference type="GO" id="GO:0005524">
    <property type="term" value="F:ATP binding"/>
    <property type="evidence" value="ECO:0007669"/>
    <property type="project" value="UniProtKB-KW"/>
</dbReference>
<dbReference type="KEGG" id="tsin:OXH18_07530"/>
<evidence type="ECO:0000256" key="2">
    <source>
        <dbReference type="ARBA" id="ARBA00022741"/>
    </source>
</evidence>
<dbReference type="NCBIfam" id="NF010039">
    <property type="entry name" value="PRK13515.1"/>
    <property type="match status" value="1"/>
</dbReference>
<comment type="catalytic activity">
    <reaction evidence="4 5">
        <text>L-cysteine + L-glutamate + ATP = gamma-L-glutamyl-L-cysteine + ADP + phosphate + H(+)</text>
        <dbReference type="Rhea" id="RHEA:13285"/>
        <dbReference type="ChEBI" id="CHEBI:15378"/>
        <dbReference type="ChEBI" id="CHEBI:29985"/>
        <dbReference type="ChEBI" id="CHEBI:30616"/>
        <dbReference type="ChEBI" id="CHEBI:35235"/>
        <dbReference type="ChEBI" id="CHEBI:43474"/>
        <dbReference type="ChEBI" id="CHEBI:58173"/>
        <dbReference type="ChEBI" id="CHEBI:456216"/>
        <dbReference type="EC" id="6.3.2.2"/>
    </reaction>
</comment>
<dbReference type="Proteomes" id="UP001163152">
    <property type="component" value="Chromosome"/>
</dbReference>
<protein>
    <recommendedName>
        <fullName evidence="5">Putative glutamate--cysteine ligase 2</fullName>
        <ecNumber evidence="5">6.3.2.2</ecNumber>
    </recommendedName>
    <alternativeName>
        <fullName evidence="5">Gamma-glutamylcysteine synthetase 2</fullName>
        <shortName evidence="5">GCS 2</shortName>
        <shortName evidence="5">Gamma-GCS 2</shortName>
    </alternativeName>
</protein>
<dbReference type="EC" id="6.3.2.2" evidence="5"/>
<dbReference type="InterPro" id="IPR014746">
    <property type="entry name" value="Gln_synth/guanido_kin_cat_dom"/>
</dbReference>
<dbReference type="GO" id="GO:0042398">
    <property type="term" value="P:modified amino acid biosynthetic process"/>
    <property type="evidence" value="ECO:0007669"/>
    <property type="project" value="InterPro"/>
</dbReference>
<accession>A0A9E8ZID2</accession>
<dbReference type="PANTHER" id="PTHR36510:SF1">
    <property type="entry name" value="GLUTAMATE--CYSTEINE LIGASE 2-RELATED"/>
    <property type="match status" value="1"/>
</dbReference>
<evidence type="ECO:0000256" key="5">
    <source>
        <dbReference type="HAMAP-Rule" id="MF_01609"/>
    </source>
</evidence>